<evidence type="ECO:0000313" key="1">
    <source>
        <dbReference type="EMBL" id="TWB64444.1"/>
    </source>
</evidence>
<sequence>MSRLSGIQAFGGDPAVKARMLERVRVRWRARALVPDTSLNWKCNGLPDSLSGALAETQDRGTFEERTGIPVDLALLCEALIAPGIKKASAGDAATGASIEGAEHVLSFGLEWLDAIRPGAELDRVGAQFARYCLEMLLQPDFALAPYISAEFRAVGLRIAALWDRELAGETTARDGWRGVRKAALAANADETPVWGYRVATLLEAVAWPIQSISGEFVGVFAAFLFNWLMFLETAHMTEQERSDREHMLIGWRAMAIAPRDEAGNIDVDPLEFLPESQRVMSMDYVTRTMERTMAVRDAARGQKEQAIRGLMDTILGLIRKA</sequence>
<protein>
    <submittedName>
        <fullName evidence="1">Uncharacterized protein</fullName>
    </submittedName>
</protein>
<accession>A0A560J5D1</accession>
<proteinExistence type="predicted"/>
<gene>
    <name evidence="1" type="ORF">FBZ92_101340</name>
</gene>
<organism evidence="1 2">
    <name type="scientific">Nitrospirillum amazonense</name>
    <dbReference type="NCBI Taxonomy" id="28077"/>
    <lineage>
        <taxon>Bacteria</taxon>
        <taxon>Pseudomonadati</taxon>
        <taxon>Pseudomonadota</taxon>
        <taxon>Alphaproteobacteria</taxon>
        <taxon>Rhodospirillales</taxon>
        <taxon>Azospirillaceae</taxon>
        <taxon>Nitrospirillum</taxon>
    </lineage>
</organism>
<dbReference type="AlphaFoldDB" id="A0A560J5D1"/>
<dbReference type="OrthoDB" id="7593609at2"/>
<name>A0A560J5D1_9PROT</name>
<dbReference type="Proteomes" id="UP000318050">
    <property type="component" value="Unassembled WGS sequence"/>
</dbReference>
<evidence type="ECO:0000313" key="2">
    <source>
        <dbReference type="Proteomes" id="UP000318050"/>
    </source>
</evidence>
<reference evidence="1 2" key="1">
    <citation type="submission" date="2019-06" db="EMBL/GenBank/DDBJ databases">
        <title>Genomic Encyclopedia of Type Strains, Phase IV (KMG-V): Genome sequencing to study the core and pangenomes of soil and plant-associated prokaryotes.</title>
        <authorList>
            <person name="Whitman W."/>
        </authorList>
    </citation>
    <scope>NUCLEOTIDE SEQUENCE [LARGE SCALE GENOMIC DNA]</scope>
    <source>
        <strain evidence="1 2">BR 11140</strain>
    </source>
</reference>
<comment type="caution">
    <text evidence="1">The sequence shown here is derived from an EMBL/GenBank/DDBJ whole genome shotgun (WGS) entry which is preliminary data.</text>
</comment>
<dbReference type="EMBL" id="VITT01000001">
    <property type="protein sequence ID" value="TWB64444.1"/>
    <property type="molecule type" value="Genomic_DNA"/>
</dbReference>